<dbReference type="Pfam" id="PF01263">
    <property type="entry name" value="Aldose_epim"/>
    <property type="match status" value="1"/>
</dbReference>
<comment type="subunit">
    <text evidence="2">Monomer.</text>
</comment>
<dbReference type="SUPFAM" id="SSF74650">
    <property type="entry name" value="Galactose mutarotase-like"/>
    <property type="match status" value="1"/>
</dbReference>
<accession>A0A1G8ACS5</accession>
<proteinExistence type="predicted"/>
<dbReference type="GO" id="GO:0016853">
    <property type="term" value="F:isomerase activity"/>
    <property type="evidence" value="ECO:0007669"/>
    <property type="project" value="InterPro"/>
</dbReference>
<organism evidence="4 5">
    <name type="scientific">Dyadobacter soli</name>
    <dbReference type="NCBI Taxonomy" id="659014"/>
    <lineage>
        <taxon>Bacteria</taxon>
        <taxon>Pseudomonadati</taxon>
        <taxon>Bacteroidota</taxon>
        <taxon>Cytophagia</taxon>
        <taxon>Cytophagales</taxon>
        <taxon>Spirosomataceae</taxon>
        <taxon>Dyadobacter</taxon>
    </lineage>
</organism>
<dbReference type="OrthoDB" id="9795355at2"/>
<evidence type="ECO:0000313" key="5">
    <source>
        <dbReference type="Proteomes" id="UP000198748"/>
    </source>
</evidence>
<dbReference type="InterPro" id="IPR014718">
    <property type="entry name" value="GH-type_carb-bd"/>
</dbReference>
<dbReference type="CDD" id="cd09024">
    <property type="entry name" value="Aldose_epim_lacX"/>
    <property type="match status" value="1"/>
</dbReference>
<dbReference type="Proteomes" id="UP000198748">
    <property type="component" value="Unassembled WGS sequence"/>
</dbReference>
<dbReference type="GO" id="GO:0030246">
    <property type="term" value="F:carbohydrate binding"/>
    <property type="evidence" value="ECO:0007669"/>
    <property type="project" value="InterPro"/>
</dbReference>
<dbReference type="GO" id="GO:0005975">
    <property type="term" value="P:carbohydrate metabolic process"/>
    <property type="evidence" value="ECO:0007669"/>
    <property type="project" value="InterPro"/>
</dbReference>
<dbReference type="InterPro" id="IPR008183">
    <property type="entry name" value="Aldose_1/G6P_1-epimerase"/>
</dbReference>
<evidence type="ECO:0000256" key="2">
    <source>
        <dbReference type="ARBA" id="ARBA00011245"/>
    </source>
</evidence>
<dbReference type="InterPro" id="IPR011013">
    <property type="entry name" value="Gal_mutarotase_sf_dom"/>
</dbReference>
<keyword evidence="5" id="KW-1185">Reference proteome</keyword>
<gene>
    <name evidence="4" type="ORF">SAMN04487996_13051</name>
</gene>
<dbReference type="InterPro" id="IPR037481">
    <property type="entry name" value="LacX"/>
</dbReference>
<reference evidence="5" key="1">
    <citation type="submission" date="2016-10" db="EMBL/GenBank/DDBJ databases">
        <authorList>
            <person name="Varghese N."/>
            <person name="Submissions S."/>
        </authorList>
    </citation>
    <scope>NUCLEOTIDE SEQUENCE [LARGE SCALE GENOMIC DNA]</scope>
    <source>
        <strain evidence="5">DSM 25329</strain>
    </source>
</reference>
<sequence length="292" mass="32818">MNYSIQNDHLKIAVQETGAELCQIQSTVTGKDFLWNADPSVWASYAPVLFPVIGAIKNGFVKYNGSEYAVPRHGMVRNNANVKLTSQTTDSLTFALEYNEETLAIYPFKFKFQITYRLEGKKVVVDHKVLNHGGSEMLFSLGGHPAFKCPLHEDEVYEDYYLEFEAIENDSTWILEKNGLVSNTTKPVLEHTNVLHLNNHLFDNDALIFKHLISKRVSLRSTKSGQVITVSYKDFPYLGIWAKPGGHFVCIEPWLGIADSADSDQNFATKEGILKLEAGGTFEASFTIEINE</sequence>
<dbReference type="AlphaFoldDB" id="A0A1G8ACS5"/>
<dbReference type="EMBL" id="FNAN01000030">
    <property type="protein sequence ID" value="SDH18663.1"/>
    <property type="molecule type" value="Genomic_DNA"/>
</dbReference>
<evidence type="ECO:0000256" key="3">
    <source>
        <dbReference type="ARBA" id="ARBA00022837"/>
    </source>
</evidence>
<dbReference type="Gene3D" id="2.70.98.10">
    <property type="match status" value="1"/>
</dbReference>
<evidence type="ECO:0000256" key="1">
    <source>
        <dbReference type="ARBA" id="ARBA00001913"/>
    </source>
</evidence>
<name>A0A1G8ACS5_9BACT</name>
<dbReference type="RefSeq" id="WP_090157502.1">
    <property type="nucleotide sequence ID" value="NZ_FNAN01000030.1"/>
</dbReference>
<protein>
    <submittedName>
        <fullName evidence="4">Galactose mutarotase</fullName>
    </submittedName>
</protein>
<keyword evidence="3" id="KW-0106">Calcium</keyword>
<comment type="cofactor">
    <cofactor evidence="1">
        <name>Ca(2+)</name>
        <dbReference type="ChEBI" id="CHEBI:29108"/>
    </cofactor>
</comment>
<dbReference type="STRING" id="659014.SAMN04487996_13051"/>
<evidence type="ECO:0000313" key="4">
    <source>
        <dbReference type="EMBL" id="SDH18663.1"/>
    </source>
</evidence>